<keyword evidence="2" id="KW-0479">Metal-binding</keyword>
<evidence type="ECO:0000313" key="6">
    <source>
        <dbReference type="Proteomes" id="UP001232445"/>
    </source>
</evidence>
<evidence type="ECO:0000256" key="1">
    <source>
        <dbReference type="ARBA" id="ARBA00001946"/>
    </source>
</evidence>
<organism evidence="5 6">
    <name type="scientific">Caldalkalibacillus uzonensis</name>
    <dbReference type="NCBI Taxonomy" id="353224"/>
    <lineage>
        <taxon>Bacteria</taxon>
        <taxon>Bacillati</taxon>
        <taxon>Bacillota</taxon>
        <taxon>Bacilli</taxon>
        <taxon>Bacillales</taxon>
        <taxon>Bacillaceae</taxon>
        <taxon>Caldalkalibacillus</taxon>
    </lineage>
</organism>
<evidence type="ECO:0000256" key="2">
    <source>
        <dbReference type="ARBA" id="ARBA00022723"/>
    </source>
</evidence>
<dbReference type="InterPro" id="IPR046945">
    <property type="entry name" value="RHMD-like"/>
</dbReference>
<dbReference type="Pfam" id="PF13378">
    <property type="entry name" value="MR_MLE_C"/>
    <property type="match status" value="1"/>
</dbReference>
<dbReference type="Gene3D" id="3.30.390.10">
    <property type="entry name" value="Enolase-like, N-terminal domain"/>
    <property type="match status" value="1"/>
</dbReference>
<dbReference type="InterPro" id="IPR029065">
    <property type="entry name" value="Enolase_C-like"/>
</dbReference>
<dbReference type="PANTHER" id="PTHR13794">
    <property type="entry name" value="ENOLASE SUPERFAMILY, MANDELATE RACEMASE"/>
    <property type="match status" value="1"/>
</dbReference>
<dbReference type="SMART" id="SM00922">
    <property type="entry name" value="MR_MLE"/>
    <property type="match status" value="1"/>
</dbReference>
<evidence type="ECO:0000256" key="3">
    <source>
        <dbReference type="ARBA" id="ARBA00022842"/>
    </source>
</evidence>
<feature type="domain" description="Mandelate racemase/muconate lactonizing enzyme C-terminal" evidence="4">
    <location>
        <begin position="130"/>
        <end position="237"/>
    </location>
</feature>
<keyword evidence="6" id="KW-1185">Reference proteome</keyword>
<proteinExistence type="predicted"/>
<dbReference type="InterPro" id="IPR013341">
    <property type="entry name" value="Mandelate_racemase_N_dom"/>
</dbReference>
<dbReference type="CDD" id="cd03316">
    <property type="entry name" value="MR_like"/>
    <property type="match status" value="1"/>
</dbReference>
<dbReference type="InterPro" id="IPR036849">
    <property type="entry name" value="Enolase-like_C_sf"/>
</dbReference>
<dbReference type="SFLD" id="SFLDG00179">
    <property type="entry name" value="mandelate_racemase"/>
    <property type="match status" value="1"/>
</dbReference>
<dbReference type="SFLD" id="SFLDS00001">
    <property type="entry name" value="Enolase"/>
    <property type="match status" value="1"/>
</dbReference>
<gene>
    <name evidence="5" type="ORF">J2S00_003391</name>
</gene>
<dbReference type="PANTHER" id="PTHR13794:SF58">
    <property type="entry name" value="MITOCHONDRIAL ENOLASE SUPERFAMILY MEMBER 1"/>
    <property type="match status" value="1"/>
</dbReference>
<dbReference type="Pfam" id="PF02746">
    <property type="entry name" value="MR_MLE_N"/>
    <property type="match status" value="1"/>
</dbReference>
<dbReference type="InterPro" id="IPR029017">
    <property type="entry name" value="Enolase-like_N"/>
</dbReference>
<dbReference type="RefSeq" id="WP_307342402.1">
    <property type="nucleotide sequence ID" value="NZ_JAUSUQ010000015.1"/>
</dbReference>
<evidence type="ECO:0000259" key="4">
    <source>
        <dbReference type="SMART" id="SM00922"/>
    </source>
</evidence>
<dbReference type="SUPFAM" id="SSF51604">
    <property type="entry name" value="Enolase C-terminal domain-like"/>
    <property type="match status" value="1"/>
</dbReference>
<sequence>MKITSVEIKHYLLPLEPPFKAAWDPEPRRKFATTIVYVHTDEGLTGIGSGDLMVGFEGHEHLFIGQDPFAIERHVQVIDNINFHYGRCWPLDLALWDLIGKATGQPVYKLLGGRSNKLLAYASTGEIVSPEERAERAQLLVEQGFKAMKIRFHHEDVREDLKVVEAVRKAVGNKLDIMVDANQGWKMPWDVERTWDLKMACQVAKELEQLNVFWLEEPLPSHHFELMAKLREMVSLRIAGGEMNRNWYDFREMNKHHVLDVYQPDVALAGGITQVKKIADLVQGSGAWFSPHTWSNGIGLLANLHLAAAVSHCPYLEFPYDPPVWSVDRRDFVQQEPLMIDSDGYLIVPEKPGLGIELNEEALKKYEINHVYVGEE</sequence>
<protein>
    <submittedName>
        <fullName evidence="5">L-alanine-DL-glutamate epimerase-like enolase superfamily enzyme</fullName>
    </submittedName>
</protein>
<comment type="caution">
    <text evidence="5">The sequence shown here is derived from an EMBL/GenBank/DDBJ whole genome shotgun (WGS) entry which is preliminary data.</text>
</comment>
<dbReference type="Proteomes" id="UP001232445">
    <property type="component" value="Unassembled WGS sequence"/>
</dbReference>
<dbReference type="SUPFAM" id="SSF54826">
    <property type="entry name" value="Enolase N-terminal domain-like"/>
    <property type="match status" value="1"/>
</dbReference>
<dbReference type="InterPro" id="IPR013342">
    <property type="entry name" value="Mandelate_racemase_C"/>
</dbReference>
<name>A0ABU0CVW5_9BACI</name>
<reference evidence="5 6" key="1">
    <citation type="submission" date="2023-07" db="EMBL/GenBank/DDBJ databases">
        <title>Genomic Encyclopedia of Type Strains, Phase IV (KMG-IV): sequencing the most valuable type-strain genomes for metagenomic binning, comparative biology and taxonomic classification.</title>
        <authorList>
            <person name="Goeker M."/>
        </authorList>
    </citation>
    <scope>NUCLEOTIDE SEQUENCE [LARGE SCALE GENOMIC DNA]</scope>
    <source>
        <strain evidence="5 6">DSM 17740</strain>
    </source>
</reference>
<comment type="cofactor">
    <cofactor evidence="1">
        <name>Mg(2+)</name>
        <dbReference type="ChEBI" id="CHEBI:18420"/>
    </cofactor>
</comment>
<accession>A0ABU0CVW5</accession>
<evidence type="ECO:0000313" key="5">
    <source>
        <dbReference type="EMBL" id="MDQ0340567.1"/>
    </source>
</evidence>
<dbReference type="Gene3D" id="3.20.20.120">
    <property type="entry name" value="Enolase-like C-terminal domain"/>
    <property type="match status" value="1"/>
</dbReference>
<dbReference type="EMBL" id="JAUSUQ010000015">
    <property type="protein sequence ID" value="MDQ0340567.1"/>
    <property type="molecule type" value="Genomic_DNA"/>
</dbReference>
<keyword evidence="3" id="KW-0460">Magnesium</keyword>